<dbReference type="CDD" id="cd24049">
    <property type="entry name" value="ASKHA_NBD_PilM"/>
    <property type="match status" value="1"/>
</dbReference>
<dbReference type="AlphaFoldDB" id="A0A2H0UCI7"/>
<reference evidence="2" key="1">
    <citation type="submission" date="2017-09" db="EMBL/GenBank/DDBJ databases">
        <title>Depth-based differentiation of microbial function through sediment-hosted aquifers and enrichment of novel symbionts in the deep terrestrial subsurface.</title>
        <authorList>
            <person name="Probst A.J."/>
            <person name="Ladd B."/>
            <person name="Jarett J.K."/>
            <person name="Geller-Mcgrath D.E."/>
            <person name="Sieber C.M.K."/>
            <person name="Emerson J.B."/>
            <person name="Anantharaman K."/>
            <person name="Thomas B.C."/>
            <person name="Malmstrom R."/>
            <person name="Stieglmeier M."/>
            <person name="Klingl A."/>
            <person name="Woyke T."/>
            <person name="Ryan C.M."/>
            <person name="Banfield J.F."/>
        </authorList>
    </citation>
    <scope>NUCLEOTIDE SEQUENCE [LARGE SCALE GENOMIC DNA]</scope>
</reference>
<organism evidence="1 2">
    <name type="scientific">Candidatus Kaiserbacteria bacterium CG10_big_fil_rev_8_21_14_0_10_51_14</name>
    <dbReference type="NCBI Taxonomy" id="1974610"/>
    <lineage>
        <taxon>Bacteria</taxon>
        <taxon>Candidatus Kaiseribacteriota</taxon>
    </lineage>
</organism>
<dbReference type="PANTHER" id="PTHR32432">
    <property type="entry name" value="CELL DIVISION PROTEIN FTSA-RELATED"/>
    <property type="match status" value="1"/>
</dbReference>
<dbReference type="Gene3D" id="3.30.1490.300">
    <property type="match status" value="1"/>
</dbReference>
<dbReference type="Gene3D" id="3.30.420.40">
    <property type="match status" value="2"/>
</dbReference>
<dbReference type="PIRSF" id="PIRSF019169">
    <property type="entry name" value="PilM"/>
    <property type="match status" value="1"/>
</dbReference>
<dbReference type="InterPro" id="IPR050696">
    <property type="entry name" value="FtsA/MreB"/>
</dbReference>
<dbReference type="SUPFAM" id="SSF53067">
    <property type="entry name" value="Actin-like ATPase domain"/>
    <property type="match status" value="2"/>
</dbReference>
<protein>
    <recommendedName>
        <fullName evidence="3">SHS2 domain-containing protein</fullName>
    </recommendedName>
</protein>
<dbReference type="InterPro" id="IPR043129">
    <property type="entry name" value="ATPase_NBD"/>
</dbReference>
<dbReference type="EMBL" id="PFBK01000002">
    <property type="protein sequence ID" value="PIR84144.1"/>
    <property type="molecule type" value="Genomic_DNA"/>
</dbReference>
<proteinExistence type="predicted"/>
<evidence type="ECO:0000313" key="1">
    <source>
        <dbReference type="EMBL" id="PIR84144.1"/>
    </source>
</evidence>
<dbReference type="Pfam" id="PF11104">
    <property type="entry name" value="PilM_2"/>
    <property type="match status" value="1"/>
</dbReference>
<gene>
    <name evidence="1" type="ORF">COU18_00085</name>
</gene>
<dbReference type="InterPro" id="IPR005883">
    <property type="entry name" value="PilM"/>
</dbReference>
<dbReference type="NCBIfam" id="TIGR01175">
    <property type="entry name" value="pilM"/>
    <property type="match status" value="1"/>
</dbReference>
<comment type="caution">
    <text evidence="1">The sequence shown here is derived from an EMBL/GenBank/DDBJ whole genome shotgun (WGS) entry which is preliminary data.</text>
</comment>
<evidence type="ECO:0000313" key="2">
    <source>
        <dbReference type="Proteomes" id="UP000231192"/>
    </source>
</evidence>
<evidence type="ECO:0008006" key="3">
    <source>
        <dbReference type="Google" id="ProtNLM"/>
    </source>
</evidence>
<name>A0A2H0UCI7_9BACT</name>
<dbReference type="PANTHER" id="PTHR32432:SF3">
    <property type="entry name" value="ETHANOLAMINE UTILIZATION PROTEIN EUTJ"/>
    <property type="match status" value="1"/>
</dbReference>
<sequence>MTTFPSSSHRGASLHTISHTLASWFPTPTLIFPRSAGIDISDSSIKWLVLGRGGSGYRVEAYGEELLPAGIVVNGNIENVEALGQILKEVKKRLHGIECAHTALPEEAAYVFEMHVPEGTSREEILHMIEFEFEGRVPIAPAAAVFDFDHIERDDGEISVVVFPRELANCYVAAFNVAGFKLLSLEVEARSIARAVSSRNREEPMALLVDFGRARTGFAVLKRGVPIFTSTVEVGGEAITRALTEKLSLSPADAILFKNEHGLLPSDATKLGVEAITGVASALADEIARHYRYWDTRRNEAGNQEARARVERVILVGGSSNLAGLTDYIAGRVHAPTVYGDVWQNVCNFDEYIPPIPERTSLQYATSIGLALRSFGV</sequence>
<accession>A0A2H0UCI7</accession>
<dbReference type="Proteomes" id="UP000231192">
    <property type="component" value="Unassembled WGS sequence"/>
</dbReference>